<dbReference type="OrthoDB" id="2971217at2"/>
<keyword evidence="3" id="KW-1185">Reference proteome</keyword>
<dbReference type="Gene3D" id="2.30.30.240">
    <property type="entry name" value="PRC-barrel domain"/>
    <property type="match status" value="1"/>
</dbReference>
<dbReference type="Pfam" id="PF05239">
    <property type="entry name" value="PRC"/>
    <property type="match status" value="1"/>
</dbReference>
<name>A0A4R2NYQ0_9BACL</name>
<accession>A0A4R2NYQ0</accession>
<comment type="caution">
    <text evidence="2">The sequence shown here is derived from an EMBL/GenBank/DDBJ whole genome shotgun (WGS) entry which is preliminary data.</text>
</comment>
<protein>
    <submittedName>
        <fullName evidence="2">PRC-barrel domain protein</fullName>
    </submittedName>
</protein>
<sequence>MLISFNELKKYPLVFFNSDEDSHELSDILFDGESGTLANFVYEEQKRESAENRESYTDKSFEMVEAMGSSVTGTVGSLPQSEGLPREPKKHVQYFFIDAKAAIIEDSKIHYKGSVKGEGAVKDQLISVSDLIRRRLTSEEDQQIGKVKDIMIDIDQKAIKGLKISEGFWERLVGEGMKYLPASAIVKWYPEPLIVKEPADKYLLDSEGDLDEKQ</sequence>
<reference evidence="2 3" key="1">
    <citation type="submission" date="2019-03" db="EMBL/GenBank/DDBJ databases">
        <title>Genomic Encyclopedia of Type Strains, Phase IV (KMG-IV): sequencing the most valuable type-strain genomes for metagenomic binning, comparative biology and taxonomic classification.</title>
        <authorList>
            <person name="Goeker M."/>
        </authorList>
    </citation>
    <scope>NUCLEOTIDE SEQUENCE [LARGE SCALE GENOMIC DNA]</scope>
    <source>
        <strain evidence="2 3">DSM 19377</strain>
    </source>
</reference>
<feature type="domain" description="PRC-barrel" evidence="1">
    <location>
        <begin position="126"/>
        <end position="175"/>
    </location>
</feature>
<evidence type="ECO:0000259" key="1">
    <source>
        <dbReference type="Pfam" id="PF05239"/>
    </source>
</evidence>
<dbReference type="RefSeq" id="WP_132746650.1">
    <property type="nucleotide sequence ID" value="NZ_SLXK01000019.1"/>
</dbReference>
<evidence type="ECO:0000313" key="2">
    <source>
        <dbReference type="EMBL" id="TCP26651.1"/>
    </source>
</evidence>
<gene>
    <name evidence="2" type="ORF">EV207_11984</name>
</gene>
<dbReference type="Proteomes" id="UP000295416">
    <property type="component" value="Unassembled WGS sequence"/>
</dbReference>
<dbReference type="AlphaFoldDB" id="A0A4R2NYQ0"/>
<evidence type="ECO:0000313" key="3">
    <source>
        <dbReference type="Proteomes" id="UP000295416"/>
    </source>
</evidence>
<proteinExistence type="predicted"/>
<dbReference type="SUPFAM" id="SSF50346">
    <property type="entry name" value="PRC-barrel domain"/>
    <property type="match status" value="1"/>
</dbReference>
<dbReference type="InterPro" id="IPR011033">
    <property type="entry name" value="PRC_barrel-like_sf"/>
</dbReference>
<organism evidence="2 3">
    <name type="scientific">Scopulibacillus darangshiensis</name>
    <dbReference type="NCBI Taxonomy" id="442528"/>
    <lineage>
        <taxon>Bacteria</taxon>
        <taxon>Bacillati</taxon>
        <taxon>Bacillota</taxon>
        <taxon>Bacilli</taxon>
        <taxon>Bacillales</taxon>
        <taxon>Sporolactobacillaceae</taxon>
        <taxon>Scopulibacillus</taxon>
    </lineage>
</organism>
<dbReference type="InterPro" id="IPR027275">
    <property type="entry name" value="PRC-brl_dom"/>
</dbReference>
<dbReference type="EMBL" id="SLXK01000019">
    <property type="protein sequence ID" value="TCP26651.1"/>
    <property type="molecule type" value="Genomic_DNA"/>
</dbReference>